<evidence type="ECO:0000313" key="2">
    <source>
        <dbReference type="Proteomes" id="UP000663508"/>
    </source>
</evidence>
<accession>A0A8H9CA41</accession>
<dbReference type="InterPro" id="IPR029055">
    <property type="entry name" value="Ntn_hydrolases_N"/>
</dbReference>
<name>A0A8H9CA41_9HYPH</name>
<evidence type="ECO:0000313" key="1">
    <source>
        <dbReference type="EMBL" id="BCM87741.1"/>
    </source>
</evidence>
<dbReference type="EMBL" id="AP024147">
    <property type="protein sequence ID" value="BCM87741.1"/>
    <property type="molecule type" value="Genomic_DNA"/>
</dbReference>
<reference evidence="1" key="1">
    <citation type="submission" date="2020-11" db="EMBL/GenBank/DDBJ databases">
        <title>Complete genome sequence of a novel pathogenic Methylobacterium strain isolated from rice in Vietnam.</title>
        <authorList>
            <person name="Lai K."/>
            <person name="Okazaki S."/>
            <person name="Higashi K."/>
            <person name="Mori H."/>
            <person name="Toyoda A."/>
            <person name="Kurokawa K."/>
        </authorList>
    </citation>
    <scope>NUCLEOTIDE SEQUENCE</scope>
    <source>
        <strain evidence="1">VL1</strain>
        <plasmid evidence="1">pVL1_2</plasmid>
    </source>
</reference>
<proteinExistence type="predicted"/>
<protein>
    <submittedName>
        <fullName evidence="1">Uncharacterized protein</fullName>
    </submittedName>
</protein>
<gene>
    <name evidence="1" type="ORF">mvi_62020</name>
</gene>
<dbReference type="RefSeq" id="WP_207183932.1">
    <property type="nucleotide sequence ID" value="NZ_AP024147.1"/>
</dbReference>
<organism evidence="1 2">
    <name type="scientific">Methylobacterium indicum</name>
    <dbReference type="NCBI Taxonomy" id="1775910"/>
    <lineage>
        <taxon>Bacteria</taxon>
        <taxon>Pseudomonadati</taxon>
        <taxon>Pseudomonadota</taxon>
        <taxon>Alphaproteobacteria</taxon>
        <taxon>Hyphomicrobiales</taxon>
        <taxon>Methylobacteriaceae</taxon>
        <taxon>Methylobacterium</taxon>
    </lineage>
</organism>
<geneLocation type="plasmid" evidence="1 2">
    <name>pVL1_2</name>
</geneLocation>
<dbReference type="Proteomes" id="UP000663508">
    <property type="component" value="Plasmid pVL1_2"/>
</dbReference>
<dbReference type="SUPFAM" id="SSF56235">
    <property type="entry name" value="N-terminal nucleophile aminohydrolases (Ntn hydrolases)"/>
    <property type="match status" value="1"/>
</dbReference>
<sequence>MTTIVYRAGLIVGDTCITQGNSRVGRVTKVVRRKDGALAGACGELGALTSFLGWAETESLKKKAKPFLFCDSGEGFIAHPDGRIQWYGGEGTAFLDVPHIAIGSGSLVAMGAMFMGASARDAMVAAASIDHGTGGPFVCLTHDSKVVETFS</sequence>
<dbReference type="KEGG" id="mind:mvi_62020"/>
<keyword evidence="1" id="KW-0614">Plasmid</keyword>
<dbReference type="AlphaFoldDB" id="A0A8H9CA41"/>